<feature type="compositionally biased region" description="Polar residues" evidence="1">
    <location>
        <begin position="9"/>
        <end position="23"/>
    </location>
</feature>
<dbReference type="GO" id="GO:0003887">
    <property type="term" value="F:DNA-directed DNA polymerase activity"/>
    <property type="evidence" value="ECO:0007669"/>
    <property type="project" value="TreeGrafter"/>
</dbReference>
<dbReference type="Pfam" id="PF04081">
    <property type="entry name" value="DNA_pol_delta_4"/>
    <property type="match status" value="1"/>
</dbReference>
<organism evidence="2 3">
    <name type="scientific">Wolfiporia cocos (strain MD-104)</name>
    <name type="common">Brown rot fungus</name>
    <dbReference type="NCBI Taxonomy" id="742152"/>
    <lineage>
        <taxon>Eukaryota</taxon>
        <taxon>Fungi</taxon>
        <taxon>Dikarya</taxon>
        <taxon>Basidiomycota</taxon>
        <taxon>Agaricomycotina</taxon>
        <taxon>Agaricomycetes</taxon>
        <taxon>Polyporales</taxon>
        <taxon>Phaeolaceae</taxon>
        <taxon>Wolfiporia</taxon>
    </lineage>
</organism>
<reference evidence="2 3" key="1">
    <citation type="journal article" date="2012" name="Science">
        <title>The Paleozoic origin of enzymatic lignin decomposition reconstructed from 31 fungal genomes.</title>
        <authorList>
            <person name="Floudas D."/>
            <person name="Binder M."/>
            <person name="Riley R."/>
            <person name="Barry K."/>
            <person name="Blanchette R.A."/>
            <person name="Henrissat B."/>
            <person name="Martinez A.T."/>
            <person name="Otillar R."/>
            <person name="Spatafora J.W."/>
            <person name="Yadav J.S."/>
            <person name="Aerts A."/>
            <person name="Benoit I."/>
            <person name="Boyd A."/>
            <person name="Carlson A."/>
            <person name="Copeland A."/>
            <person name="Coutinho P.M."/>
            <person name="de Vries R.P."/>
            <person name="Ferreira P."/>
            <person name="Findley K."/>
            <person name="Foster B."/>
            <person name="Gaskell J."/>
            <person name="Glotzer D."/>
            <person name="Gorecki P."/>
            <person name="Heitman J."/>
            <person name="Hesse C."/>
            <person name="Hori C."/>
            <person name="Igarashi K."/>
            <person name="Jurgens J.A."/>
            <person name="Kallen N."/>
            <person name="Kersten P."/>
            <person name="Kohler A."/>
            <person name="Kuees U."/>
            <person name="Kumar T.K.A."/>
            <person name="Kuo A."/>
            <person name="LaButti K."/>
            <person name="Larrondo L.F."/>
            <person name="Lindquist E."/>
            <person name="Ling A."/>
            <person name="Lombard V."/>
            <person name="Lucas S."/>
            <person name="Lundell T."/>
            <person name="Martin R."/>
            <person name="McLaughlin D.J."/>
            <person name="Morgenstern I."/>
            <person name="Morin E."/>
            <person name="Murat C."/>
            <person name="Nagy L.G."/>
            <person name="Nolan M."/>
            <person name="Ohm R.A."/>
            <person name="Patyshakuliyeva A."/>
            <person name="Rokas A."/>
            <person name="Ruiz-Duenas F.J."/>
            <person name="Sabat G."/>
            <person name="Salamov A."/>
            <person name="Samejima M."/>
            <person name="Schmutz J."/>
            <person name="Slot J.C."/>
            <person name="St John F."/>
            <person name="Stenlid J."/>
            <person name="Sun H."/>
            <person name="Sun S."/>
            <person name="Syed K."/>
            <person name="Tsang A."/>
            <person name="Wiebenga A."/>
            <person name="Young D."/>
            <person name="Pisabarro A."/>
            <person name="Eastwood D.C."/>
            <person name="Martin F."/>
            <person name="Cullen D."/>
            <person name="Grigoriev I.V."/>
            <person name="Hibbett D.S."/>
        </authorList>
    </citation>
    <scope>NUCLEOTIDE SEQUENCE [LARGE SCALE GENOMIC DNA]</scope>
    <source>
        <strain evidence="2 3">MD-104</strain>
    </source>
</reference>
<feature type="compositionally biased region" description="Low complexity" evidence="1">
    <location>
        <begin position="31"/>
        <end position="52"/>
    </location>
</feature>
<evidence type="ECO:0000313" key="2">
    <source>
        <dbReference type="EMBL" id="PCH36398.1"/>
    </source>
</evidence>
<feature type="compositionally biased region" description="Low complexity" evidence="1">
    <location>
        <begin position="59"/>
        <end position="69"/>
    </location>
</feature>
<keyword evidence="3" id="KW-1185">Reference proteome</keyword>
<dbReference type="OMA" id="AYWDATQ"/>
<feature type="region of interest" description="Disordered" evidence="1">
    <location>
        <begin position="1"/>
        <end position="113"/>
    </location>
</feature>
<dbReference type="GO" id="GO:0006261">
    <property type="term" value="P:DNA-templated DNA replication"/>
    <property type="evidence" value="ECO:0007669"/>
    <property type="project" value="TreeGrafter"/>
</dbReference>
<dbReference type="OrthoDB" id="337486at2759"/>
<dbReference type="GO" id="GO:0000731">
    <property type="term" value="P:DNA synthesis involved in DNA repair"/>
    <property type="evidence" value="ECO:0007669"/>
    <property type="project" value="InterPro"/>
</dbReference>
<name>A0A2H3JFD3_WOLCO</name>
<evidence type="ECO:0000313" key="3">
    <source>
        <dbReference type="Proteomes" id="UP000218811"/>
    </source>
</evidence>
<evidence type="ECO:0000256" key="1">
    <source>
        <dbReference type="SAM" id="MobiDB-lite"/>
    </source>
</evidence>
<dbReference type="InterPro" id="IPR007218">
    <property type="entry name" value="DNA_pol_delta_4"/>
</dbReference>
<gene>
    <name evidence="2" type="ORF">WOLCODRAFT_140394</name>
</gene>
<dbReference type="AlphaFoldDB" id="A0A2H3JFD3"/>
<dbReference type="PANTHER" id="PTHR14303">
    <property type="entry name" value="DNA POLYMERASE DELTA SUBUNIT 4"/>
    <property type="match status" value="1"/>
</dbReference>
<feature type="non-terminal residue" evidence="2">
    <location>
        <position position="1"/>
    </location>
</feature>
<dbReference type="STRING" id="742152.A0A2H3JFD3"/>
<proteinExistence type="predicted"/>
<dbReference type="EMBL" id="KB467876">
    <property type="protein sequence ID" value="PCH36398.1"/>
    <property type="molecule type" value="Genomic_DNA"/>
</dbReference>
<dbReference type="PANTHER" id="PTHR14303:SF0">
    <property type="entry name" value="DNA POLYMERASE DELTA SUBUNIT 4"/>
    <property type="match status" value="1"/>
</dbReference>
<sequence length="248" mass="26546">MARTKHTASRSTSVSNDTASSIMKQGKLGFSSTKRAASTGSASTAKSKPTRSTTKRTRSSLAESSSEVSSSDEEGSVRAGEAGAVTSGTAKSTVGKRKSANDGQTTVKKRRLRAKVFGSRDGAENAGEEISEDAVKAVGSAPAGEVEKGKLDLKNLKGRWRKHYGVVREKMGNLEPVHAQGQTPIDHILRSFDLSYEYGPCVGVSRLARWERAEALGLNPPAEVKEILMTKEGSEDNRYSQCVFYGEV</sequence>
<accession>A0A2H3JFD3</accession>
<dbReference type="GO" id="GO:0043625">
    <property type="term" value="C:delta DNA polymerase complex"/>
    <property type="evidence" value="ECO:0007669"/>
    <property type="project" value="TreeGrafter"/>
</dbReference>
<protein>
    <recommendedName>
        <fullName evidence="4">DNA polymerase delta subunit 4</fullName>
    </recommendedName>
</protein>
<dbReference type="Proteomes" id="UP000218811">
    <property type="component" value="Unassembled WGS sequence"/>
</dbReference>
<evidence type="ECO:0008006" key="4">
    <source>
        <dbReference type="Google" id="ProtNLM"/>
    </source>
</evidence>